<evidence type="ECO:0000256" key="9">
    <source>
        <dbReference type="ARBA" id="ARBA00023136"/>
    </source>
</evidence>
<dbReference type="InterPro" id="IPR007648">
    <property type="entry name" value="ATPase_inhibitor_mt"/>
</dbReference>
<feature type="transmembrane region" description="Helical" evidence="12">
    <location>
        <begin position="394"/>
        <end position="412"/>
    </location>
</feature>
<evidence type="ECO:0000256" key="6">
    <source>
        <dbReference type="ARBA" id="ARBA00022989"/>
    </source>
</evidence>
<reference evidence="14" key="1">
    <citation type="submission" date="2024-02" db="UniProtKB">
        <authorList>
            <consortium name="WormBaseParasite"/>
        </authorList>
    </citation>
    <scope>IDENTIFICATION</scope>
</reference>
<feature type="transmembrane region" description="Helical" evidence="12">
    <location>
        <begin position="366"/>
        <end position="388"/>
    </location>
</feature>
<dbReference type="Pfam" id="PF04568">
    <property type="entry name" value="IATP"/>
    <property type="match status" value="2"/>
</dbReference>
<protein>
    <recommendedName>
        <fullName evidence="10">ATP synthase F1 subunit epsilon</fullName>
    </recommendedName>
</protein>
<keyword evidence="4 12" id="KW-0812">Transmembrane</keyword>
<feature type="transmembrane region" description="Helical" evidence="12">
    <location>
        <begin position="179"/>
        <end position="200"/>
    </location>
</feature>
<evidence type="ECO:0000256" key="8">
    <source>
        <dbReference type="ARBA" id="ARBA00023128"/>
    </source>
</evidence>
<dbReference type="PANTHER" id="PTHR48417:SF1">
    <property type="entry name" value="ATP SYNTHASE F1 SUBUNIT EPSILON"/>
    <property type="match status" value="1"/>
</dbReference>
<feature type="transmembrane region" description="Helical" evidence="12">
    <location>
        <begin position="302"/>
        <end position="321"/>
    </location>
</feature>
<organism evidence="13 14">
    <name type="scientific">Strongyloides stercoralis</name>
    <name type="common">Threadworm</name>
    <dbReference type="NCBI Taxonomy" id="6248"/>
    <lineage>
        <taxon>Eukaryota</taxon>
        <taxon>Metazoa</taxon>
        <taxon>Ecdysozoa</taxon>
        <taxon>Nematoda</taxon>
        <taxon>Chromadorea</taxon>
        <taxon>Rhabditida</taxon>
        <taxon>Tylenchina</taxon>
        <taxon>Panagrolaimomorpha</taxon>
        <taxon>Strongyloidoidea</taxon>
        <taxon>Strongyloididae</taxon>
        <taxon>Strongyloides</taxon>
    </lineage>
</organism>
<dbReference type="Gene3D" id="1.20.5.500">
    <property type="entry name" value="Single helix bin"/>
    <property type="match status" value="2"/>
</dbReference>
<dbReference type="Pfam" id="PF01027">
    <property type="entry name" value="Bax1-I"/>
    <property type="match status" value="2"/>
</dbReference>
<evidence type="ECO:0000256" key="10">
    <source>
        <dbReference type="ARBA" id="ARBA00030036"/>
    </source>
</evidence>
<keyword evidence="5" id="KW-0809">Transit peptide</keyword>
<evidence type="ECO:0000256" key="5">
    <source>
        <dbReference type="ARBA" id="ARBA00022946"/>
    </source>
</evidence>
<feature type="transmembrane region" description="Helical" evidence="12">
    <location>
        <begin position="90"/>
        <end position="110"/>
    </location>
</feature>
<dbReference type="AlphaFoldDB" id="A0AAF5D0R0"/>
<comment type="similarity">
    <text evidence="3">Belongs to the ATPase inhibitor family.</text>
</comment>
<dbReference type="PANTHER" id="PTHR48417">
    <property type="entry name" value="ATP SYNTHASE F1 SUBUNIT EPSILON"/>
    <property type="match status" value="1"/>
</dbReference>
<feature type="transmembrane region" description="Helical" evidence="12">
    <location>
        <begin position="333"/>
        <end position="354"/>
    </location>
</feature>
<dbReference type="Proteomes" id="UP000035681">
    <property type="component" value="Unplaced"/>
</dbReference>
<name>A0AAF5D0R0_STRER</name>
<dbReference type="GO" id="GO:0042030">
    <property type="term" value="F:ATPase inhibitor activity"/>
    <property type="evidence" value="ECO:0007669"/>
    <property type="project" value="InterPro"/>
</dbReference>
<dbReference type="GO" id="GO:0005739">
    <property type="term" value="C:mitochondrion"/>
    <property type="evidence" value="ECO:0007669"/>
    <property type="project" value="UniProtKB-SubCell"/>
</dbReference>
<keyword evidence="9 12" id="KW-0472">Membrane</keyword>
<feature type="transmembrane region" description="Helical" evidence="12">
    <location>
        <begin position="122"/>
        <end position="142"/>
    </location>
</feature>
<dbReference type="SUPFAM" id="SSF64602">
    <property type="entry name" value="F1 ATPase inhibitor, IF1, C-terminal domain"/>
    <property type="match status" value="2"/>
</dbReference>
<dbReference type="FunFam" id="1.20.5.500:FF:000007">
    <property type="entry name" value="ATPase inhibitor, putative"/>
    <property type="match status" value="1"/>
</dbReference>
<keyword evidence="8" id="KW-0496">Mitochondrion</keyword>
<feature type="transmembrane region" description="Helical" evidence="12">
    <location>
        <begin position="424"/>
        <end position="444"/>
    </location>
</feature>
<sequence length="704" mass="80302">SILVETRKNNNQDDNNFLQNELISLQSKSPKKELCLRNYKKEWKKIFYDNKMTRNSEQSVIYPLSTFTTLTTLVIVTNKDWKVILNQQHQLFSLISLFVFLTIYGIIITLEQIRFMKGINYIAAFLLAISLGFLIAVESSWYTLATNLNSIFISCIVAITISSMAFSVKRDLTIHMDKLIISTFIFMIAACLIFILSKIIDTSTIRHFYCLGGFLLSCAYIAVDTQSISTKDRYNQLATNEYVLGGVQIFVDFSYLFYYCMGVIGTVLYLMTLSQEFFSPDRNEKSIVYSFQNRTQFFKKTIYHTLLFLTLTIITTLLIIANNKWKIILNQQHQFFSLISLFIFLTIYGVIITLEQIRFMKGINYVAAFLLAISLGFLIAVETSWYSFETNVNSIFIACIVAVTISGIALNVKYDVTTYKSKLILLTFTFMIMSCLLFLLSHFFDTFVLRKLYSIGGFFLSCGYIAIDTQSISIISRYDQLTTNEHVLGGVQIFVDYSYLFYYCMGSIGTGTTSRMTSIRMCTSKPGTGGTGSIREAGGAFADMGKAREEQFFHKLQKEQLKKMHEHLENEIKNHKKQAEEHNAAIKHIFQLNGGENKVYFNFKNINKLMSSGNIGSDIGSGVGRGGGGGGSIRESGGAFGKLEAAREEEYFHKLGKEQLKKMHDHLVKEIKEAKEQVKRHDEAIKRNEEMLKALEDHSEKYHE</sequence>
<dbReference type="WBParaSite" id="TCONS_00004725.p1">
    <property type="protein sequence ID" value="TCONS_00004725.p1"/>
    <property type="gene ID" value="XLOC_002630"/>
</dbReference>
<keyword evidence="7 11" id="KW-0175">Coiled coil</keyword>
<evidence type="ECO:0000256" key="1">
    <source>
        <dbReference type="ARBA" id="ARBA00004141"/>
    </source>
</evidence>
<evidence type="ECO:0000256" key="11">
    <source>
        <dbReference type="SAM" id="Coils"/>
    </source>
</evidence>
<evidence type="ECO:0000256" key="4">
    <source>
        <dbReference type="ARBA" id="ARBA00022692"/>
    </source>
</evidence>
<keyword evidence="13" id="KW-1185">Reference proteome</keyword>
<keyword evidence="6 12" id="KW-1133">Transmembrane helix</keyword>
<feature type="coiled-coil region" evidence="11">
    <location>
        <begin position="657"/>
        <end position="701"/>
    </location>
</feature>
<feature type="transmembrane region" description="Helical" evidence="12">
    <location>
        <begin position="206"/>
        <end position="223"/>
    </location>
</feature>
<proteinExistence type="inferred from homology"/>
<dbReference type="InterPro" id="IPR006214">
    <property type="entry name" value="Bax_inhibitor_1-related"/>
</dbReference>
<evidence type="ECO:0000256" key="12">
    <source>
        <dbReference type="SAM" id="Phobius"/>
    </source>
</evidence>
<evidence type="ECO:0000313" key="13">
    <source>
        <dbReference type="Proteomes" id="UP000035681"/>
    </source>
</evidence>
<dbReference type="GO" id="GO:0016020">
    <property type="term" value="C:membrane"/>
    <property type="evidence" value="ECO:0007669"/>
    <property type="project" value="UniProtKB-SubCell"/>
</dbReference>
<evidence type="ECO:0000256" key="7">
    <source>
        <dbReference type="ARBA" id="ARBA00023054"/>
    </source>
</evidence>
<evidence type="ECO:0000256" key="2">
    <source>
        <dbReference type="ARBA" id="ARBA00004173"/>
    </source>
</evidence>
<feature type="transmembrane region" description="Helical" evidence="12">
    <location>
        <begin position="450"/>
        <end position="467"/>
    </location>
</feature>
<feature type="coiled-coil region" evidence="11">
    <location>
        <begin position="558"/>
        <end position="585"/>
    </location>
</feature>
<feature type="transmembrane region" description="Helical" evidence="12">
    <location>
        <begin position="148"/>
        <end position="167"/>
    </location>
</feature>
<comment type="subcellular location">
    <subcellularLocation>
        <location evidence="1">Membrane</location>
        <topology evidence="1">Multi-pass membrane protein</topology>
    </subcellularLocation>
    <subcellularLocation>
        <location evidence="2">Mitochondrion</location>
    </subcellularLocation>
</comment>
<accession>A0AAF5D0R0</accession>
<evidence type="ECO:0000256" key="3">
    <source>
        <dbReference type="ARBA" id="ARBA00010901"/>
    </source>
</evidence>
<evidence type="ECO:0000313" key="14">
    <source>
        <dbReference type="WBParaSite" id="TCONS_00004725.p1"/>
    </source>
</evidence>